<evidence type="ECO:0000256" key="1">
    <source>
        <dbReference type="SAM" id="Phobius"/>
    </source>
</evidence>
<dbReference type="OrthoDB" id="3748498at2"/>
<dbReference type="AlphaFoldDB" id="A0A5C8NN05"/>
<name>A0A5C8NN05_9ACTN</name>
<evidence type="ECO:0000313" key="3">
    <source>
        <dbReference type="Proteomes" id="UP000321571"/>
    </source>
</evidence>
<dbReference type="RefSeq" id="WP_147684917.1">
    <property type="nucleotide sequence ID" value="NZ_VDUX01000002.1"/>
</dbReference>
<feature type="transmembrane region" description="Helical" evidence="1">
    <location>
        <begin position="58"/>
        <end position="76"/>
    </location>
</feature>
<feature type="transmembrane region" description="Helical" evidence="1">
    <location>
        <begin position="96"/>
        <end position="114"/>
    </location>
</feature>
<feature type="transmembrane region" description="Helical" evidence="1">
    <location>
        <begin position="32"/>
        <end position="52"/>
    </location>
</feature>
<evidence type="ECO:0000313" key="2">
    <source>
        <dbReference type="EMBL" id="TXL62335.1"/>
    </source>
</evidence>
<reference evidence="2 3" key="1">
    <citation type="submission" date="2019-06" db="EMBL/GenBank/DDBJ databases">
        <title>Aeromicrobium sp. nov., isolated from a maize field.</title>
        <authorList>
            <person name="Lin S.-Y."/>
            <person name="Tsai C.-F."/>
            <person name="Young C.-C."/>
        </authorList>
    </citation>
    <scope>NUCLEOTIDE SEQUENCE [LARGE SCALE GENOMIC DNA]</scope>
    <source>
        <strain evidence="2 3">CC-CFT486</strain>
    </source>
</reference>
<protein>
    <recommendedName>
        <fullName evidence="4">DUF3017 domain-containing protein</fullName>
    </recommendedName>
</protein>
<organism evidence="2 3">
    <name type="scientific">Aeromicrobium terrae</name>
    <dbReference type="NCBI Taxonomy" id="2498846"/>
    <lineage>
        <taxon>Bacteria</taxon>
        <taxon>Bacillati</taxon>
        <taxon>Actinomycetota</taxon>
        <taxon>Actinomycetes</taxon>
        <taxon>Propionibacteriales</taxon>
        <taxon>Nocardioidaceae</taxon>
        <taxon>Aeromicrobium</taxon>
    </lineage>
</organism>
<proteinExistence type="predicted"/>
<keyword evidence="1" id="KW-0812">Transmembrane</keyword>
<keyword evidence="3" id="KW-1185">Reference proteome</keyword>
<sequence>MKPEDLSRVPPPEEDVEDVDEVAKRPIGTRSFVYGAKTLATALVALVLRMLAGASLMPAFWVLLAAGSLGVMFSLIERTTTRGAEVVSHRRVNLDVVATVVFAAVVCVVVAVATD</sequence>
<dbReference type="Proteomes" id="UP000321571">
    <property type="component" value="Unassembled WGS sequence"/>
</dbReference>
<accession>A0A5C8NN05</accession>
<gene>
    <name evidence="2" type="ORF">FHP06_06485</name>
</gene>
<comment type="caution">
    <text evidence="2">The sequence shown here is derived from an EMBL/GenBank/DDBJ whole genome shotgun (WGS) entry which is preliminary data.</text>
</comment>
<keyword evidence="1" id="KW-0472">Membrane</keyword>
<evidence type="ECO:0008006" key="4">
    <source>
        <dbReference type="Google" id="ProtNLM"/>
    </source>
</evidence>
<dbReference type="EMBL" id="VDUX01000002">
    <property type="protein sequence ID" value="TXL62335.1"/>
    <property type="molecule type" value="Genomic_DNA"/>
</dbReference>
<keyword evidence="1" id="KW-1133">Transmembrane helix</keyword>